<dbReference type="PANTHER" id="PTHR11085:SF10">
    <property type="entry name" value="NAD-DEPENDENT PROTEIN DEACYLASE SIRTUIN-5, MITOCHONDRIAL-RELATED"/>
    <property type="match status" value="1"/>
</dbReference>
<dbReference type="PROSITE" id="PS50305">
    <property type="entry name" value="SIRTUIN"/>
    <property type="match status" value="1"/>
</dbReference>
<dbReference type="InterPro" id="IPR029035">
    <property type="entry name" value="DHS-like_NAD/FAD-binding_dom"/>
</dbReference>
<dbReference type="GO" id="GO:0005634">
    <property type="term" value="C:nucleus"/>
    <property type="evidence" value="ECO:0007669"/>
    <property type="project" value="TreeGrafter"/>
</dbReference>
<dbReference type="Pfam" id="PF02146">
    <property type="entry name" value="SIR2"/>
    <property type="match status" value="2"/>
</dbReference>
<dbReference type="Proteomes" id="UP000189911">
    <property type="component" value="Chromosome B"/>
</dbReference>
<accession>A0A1G4IWG2</accession>
<proteinExistence type="inferred from homology"/>
<evidence type="ECO:0000256" key="1">
    <source>
        <dbReference type="ARBA" id="ARBA00006924"/>
    </source>
</evidence>
<name>A0A1G4IWG2_9SACH</name>
<evidence type="ECO:0000313" key="8">
    <source>
        <dbReference type="EMBL" id="SCU81414.1"/>
    </source>
</evidence>
<organism evidence="8 9">
    <name type="scientific">Lachancea nothofagi CBS 11611</name>
    <dbReference type="NCBI Taxonomy" id="1266666"/>
    <lineage>
        <taxon>Eukaryota</taxon>
        <taxon>Fungi</taxon>
        <taxon>Dikarya</taxon>
        <taxon>Ascomycota</taxon>
        <taxon>Saccharomycotina</taxon>
        <taxon>Saccharomycetes</taxon>
        <taxon>Saccharomycetales</taxon>
        <taxon>Saccharomycetaceae</taxon>
        <taxon>Lachancea</taxon>
    </lineage>
</organism>
<keyword evidence="2" id="KW-0678">Repressor</keyword>
<dbReference type="AlphaFoldDB" id="A0A1G4IWG2"/>
<evidence type="ECO:0000259" key="7">
    <source>
        <dbReference type="PROSITE" id="PS50305"/>
    </source>
</evidence>
<comment type="similarity">
    <text evidence="1">Belongs to the sirtuin family. Class I subfamily.</text>
</comment>
<dbReference type="Gene3D" id="3.30.1600.10">
    <property type="entry name" value="SIR2/SIRT2 'Small Domain"/>
    <property type="match status" value="2"/>
</dbReference>
<feature type="binding site" evidence="5">
    <location>
        <position position="154"/>
    </location>
    <ligand>
        <name>Zn(2+)</name>
        <dbReference type="ChEBI" id="CHEBI:29105"/>
    </ligand>
</feature>
<gene>
    <name evidence="8" type="ORF">LANO_0B03004G</name>
</gene>
<evidence type="ECO:0000313" key="9">
    <source>
        <dbReference type="Proteomes" id="UP000189911"/>
    </source>
</evidence>
<dbReference type="OrthoDB" id="424302at2759"/>
<keyword evidence="3" id="KW-0808">Transferase</keyword>
<evidence type="ECO:0000256" key="3">
    <source>
        <dbReference type="ARBA" id="ARBA00022679"/>
    </source>
</evidence>
<keyword evidence="5" id="KW-0862">Zinc</keyword>
<feature type="compositionally biased region" description="Basic and acidic residues" evidence="6">
    <location>
        <begin position="195"/>
        <end position="219"/>
    </location>
</feature>
<dbReference type="Gene3D" id="3.40.50.1220">
    <property type="entry name" value="TPP-binding domain"/>
    <property type="match status" value="2"/>
</dbReference>
<reference evidence="9" key="1">
    <citation type="submission" date="2016-03" db="EMBL/GenBank/DDBJ databases">
        <authorList>
            <person name="Devillers Hugo."/>
        </authorList>
    </citation>
    <scope>NUCLEOTIDE SEQUENCE [LARGE SCALE GENOMIC DNA]</scope>
</reference>
<sequence length="363" mass="40531">MGIDEQQLLSFQRYLSNAKKVLCIVGAGMSASSGIPTYQWQRGSWNGYTSLDLATPEAFHNDPGLVWLFYSSRRAEALRAKPNNGHFALAEFCRRFPSGVARKRGSSAEKPAESNLANKQVLVVSQNVDGLHQRAGHPSESLVELHGSVFGLKCTQFFCNYRSRNDKDRFLTPALHKNTPRDTPTTAKKRRRESFRHDEVKNVKKQHISEEAEGQKSREISMTPDSPSGLKTVTPFPTLETSELPMCPDCHSGLLRPAVVWFGESLPLTQMDEVDRFFNVGNPVDLVLVIGSSGKVWPAMGYVERAKKSGSKVAIFNTVIEDLDQVRKSKDIWGFEGDAAQILPGALKPLIGDLYKPRNWQNR</sequence>
<dbReference type="PANTHER" id="PTHR11085">
    <property type="entry name" value="NAD-DEPENDENT PROTEIN DEACYLASE SIRTUIN-5, MITOCHONDRIAL-RELATED"/>
    <property type="match status" value="1"/>
</dbReference>
<keyword evidence="5" id="KW-0479">Metal-binding</keyword>
<dbReference type="SUPFAM" id="SSF52467">
    <property type="entry name" value="DHS-like NAD/FAD-binding domain"/>
    <property type="match status" value="1"/>
</dbReference>
<dbReference type="InterPro" id="IPR026590">
    <property type="entry name" value="Ssirtuin_cat_dom"/>
</dbReference>
<dbReference type="InterPro" id="IPR003000">
    <property type="entry name" value="Sirtuin"/>
</dbReference>
<feature type="binding site" evidence="5">
    <location>
        <position position="159"/>
    </location>
    <ligand>
        <name>Zn(2+)</name>
        <dbReference type="ChEBI" id="CHEBI:29105"/>
    </ligand>
</feature>
<evidence type="ECO:0000256" key="5">
    <source>
        <dbReference type="PROSITE-ProRule" id="PRU00236"/>
    </source>
</evidence>
<feature type="domain" description="Deacetylase sirtuin-type" evidence="7">
    <location>
        <begin position="1"/>
        <end position="353"/>
    </location>
</feature>
<dbReference type="GO" id="GO:0046872">
    <property type="term" value="F:metal ion binding"/>
    <property type="evidence" value="ECO:0007669"/>
    <property type="project" value="UniProtKB-KW"/>
</dbReference>
<dbReference type="InterPro" id="IPR026591">
    <property type="entry name" value="Sirtuin_cat_small_dom_sf"/>
</dbReference>
<dbReference type="GO" id="GO:0017136">
    <property type="term" value="F:histone deacetylase activity, NAD-dependent"/>
    <property type="evidence" value="ECO:0007669"/>
    <property type="project" value="TreeGrafter"/>
</dbReference>
<feature type="active site" description="Proton acceptor" evidence="5">
    <location>
        <position position="146"/>
    </location>
</feature>
<evidence type="ECO:0000256" key="6">
    <source>
        <dbReference type="SAM" id="MobiDB-lite"/>
    </source>
</evidence>
<feature type="binding site" evidence="5">
    <location>
        <position position="247"/>
    </location>
    <ligand>
        <name>Zn(2+)</name>
        <dbReference type="ChEBI" id="CHEBI:29105"/>
    </ligand>
</feature>
<evidence type="ECO:0000256" key="2">
    <source>
        <dbReference type="ARBA" id="ARBA00022491"/>
    </source>
</evidence>
<dbReference type="EMBL" id="LT598450">
    <property type="protein sequence ID" value="SCU81414.1"/>
    <property type="molecule type" value="Genomic_DNA"/>
</dbReference>
<keyword evidence="4" id="KW-0520">NAD</keyword>
<protein>
    <submittedName>
        <fullName evidence="8">LANO_0B03004g1_1</fullName>
    </submittedName>
</protein>
<dbReference type="GO" id="GO:0070403">
    <property type="term" value="F:NAD+ binding"/>
    <property type="evidence" value="ECO:0007669"/>
    <property type="project" value="InterPro"/>
</dbReference>
<feature type="binding site" evidence="5">
    <location>
        <position position="250"/>
    </location>
    <ligand>
        <name>Zn(2+)</name>
        <dbReference type="ChEBI" id="CHEBI:29105"/>
    </ligand>
</feature>
<dbReference type="InterPro" id="IPR050134">
    <property type="entry name" value="NAD-dep_sirtuin_deacylases"/>
</dbReference>
<evidence type="ECO:0000256" key="4">
    <source>
        <dbReference type="ARBA" id="ARBA00023027"/>
    </source>
</evidence>
<feature type="region of interest" description="Disordered" evidence="6">
    <location>
        <begin position="173"/>
        <end position="230"/>
    </location>
</feature>
<keyword evidence="9" id="KW-1185">Reference proteome</keyword>